<protein>
    <submittedName>
        <fullName evidence="1">Uncharacterized protein</fullName>
    </submittedName>
</protein>
<evidence type="ECO:0000313" key="1">
    <source>
        <dbReference type="EMBL" id="KZO90061.1"/>
    </source>
</evidence>
<sequence>MSANRRFDKDMYQEWNPALLVRASASCVTLPTSMPLPPPLPGPSSSFVAETVLEDVTSPAAAEERQFGNVTSLPYGSQLPESGGADQDDMQTVEEVVLRDVSVVSASMPVRIVIGVYWHAVGAEHYHWVVGVIPQDVDLTSDLKSTPVDVYQIDNATRSGARSALYYKQHRFGNRAVALAASSTFIGTYTISNDCQASRDDLSAVIDPISAVAGYTH</sequence>
<dbReference type="EMBL" id="KV417353">
    <property type="protein sequence ID" value="KZO90061.1"/>
    <property type="molecule type" value="Genomic_DNA"/>
</dbReference>
<keyword evidence="2" id="KW-1185">Reference proteome</keyword>
<dbReference type="Proteomes" id="UP000076738">
    <property type="component" value="Unassembled WGS sequence"/>
</dbReference>
<organism evidence="1 2">
    <name type="scientific">Calocera viscosa (strain TUFC12733)</name>
    <dbReference type="NCBI Taxonomy" id="1330018"/>
    <lineage>
        <taxon>Eukaryota</taxon>
        <taxon>Fungi</taxon>
        <taxon>Dikarya</taxon>
        <taxon>Basidiomycota</taxon>
        <taxon>Agaricomycotina</taxon>
        <taxon>Dacrymycetes</taxon>
        <taxon>Dacrymycetales</taxon>
        <taxon>Dacrymycetaceae</taxon>
        <taxon>Calocera</taxon>
    </lineage>
</organism>
<name>A0A167G0X6_CALVF</name>
<evidence type="ECO:0000313" key="2">
    <source>
        <dbReference type="Proteomes" id="UP000076738"/>
    </source>
</evidence>
<accession>A0A167G0X6</accession>
<gene>
    <name evidence="1" type="ORF">CALVIDRAFT_569378</name>
</gene>
<reference evidence="1 2" key="1">
    <citation type="journal article" date="2016" name="Mol. Biol. Evol.">
        <title>Comparative Genomics of Early-Diverging Mushroom-Forming Fungi Provides Insights into the Origins of Lignocellulose Decay Capabilities.</title>
        <authorList>
            <person name="Nagy L.G."/>
            <person name="Riley R."/>
            <person name="Tritt A."/>
            <person name="Adam C."/>
            <person name="Daum C."/>
            <person name="Floudas D."/>
            <person name="Sun H."/>
            <person name="Yadav J.S."/>
            <person name="Pangilinan J."/>
            <person name="Larsson K.H."/>
            <person name="Matsuura K."/>
            <person name="Barry K."/>
            <person name="Labutti K."/>
            <person name="Kuo R."/>
            <person name="Ohm R.A."/>
            <person name="Bhattacharya S.S."/>
            <person name="Shirouzu T."/>
            <person name="Yoshinaga Y."/>
            <person name="Martin F.M."/>
            <person name="Grigoriev I.V."/>
            <person name="Hibbett D.S."/>
        </authorList>
    </citation>
    <scope>NUCLEOTIDE SEQUENCE [LARGE SCALE GENOMIC DNA]</scope>
    <source>
        <strain evidence="1 2">TUFC12733</strain>
    </source>
</reference>
<dbReference type="AlphaFoldDB" id="A0A167G0X6"/>
<proteinExistence type="predicted"/>